<dbReference type="Pfam" id="PF13970">
    <property type="entry name" value="DUF4221"/>
    <property type="match status" value="1"/>
</dbReference>
<evidence type="ECO:0000313" key="2">
    <source>
        <dbReference type="EMBL" id="RDU49110.1"/>
    </source>
</evidence>
<organism evidence="2 3">
    <name type="scientific">Parabacteroides acidifaciens</name>
    <dbReference type="NCBI Taxonomy" id="2290935"/>
    <lineage>
        <taxon>Bacteria</taxon>
        <taxon>Pseudomonadati</taxon>
        <taxon>Bacteroidota</taxon>
        <taxon>Bacteroidia</taxon>
        <taxon>Bacteroidales</taxon>
        <taxon>Tannerellaceae</taxon>
        <taxon>Parabacteroides</taxon>
    </lineage>
</organism>
<evidence type="ECO:0000313" key="3">
    <source>
        <dbReference type="Proteomes" id="UP000256321"/>
    </source>
</evidence>
<dbReference type="AlphaFoldDB" id="A0A3D8HED4"/>
<dbReference type="PROSITE" id="PS51257">
    <property type="entry name" value="PROKAR_LIPOPROTEIN"/>
    <property type="match status" value="1"/>
</dbReference>
<evidence type="ECO:0000313" key="4">
    <source>
        <dbReference type="Proteomes" id="UP000629596"/>
    </source>
</evidence>
<gene>
    <name evidence="2" type="ORF">DWU89_11120</name>
    <name evidence="1" type="ORF">H8784_10840</name>
</gene>
<sequence length="389" mass="45627">MNKLLPYILFSVLITLSFSCKREKDLNNKTAKYKYNLVPSGKIKSYNLDTSTKYNAFYLYTFKDEKGKEYLSFLNYRTNQILFYDLETCNYLSKLEIDQEGPNGVSMISGFYIQDFNNIYISSYDYAGLIKVDTAKCIIQKIPYGTTDKGYRIVPSYTPSSHPLVSPIIVDKNIYITQQAANHIFPVTETPLSVRIDTVNKTYHQLPITYNILDDKVIQANETSFSRIYNDGLFIYSFYGDENILVTDVDHIKTNRFCIKSKYIDKIPIEKIPEDFKLGAKLNLETARYGDLLYDKYRDVYYRFTYPSTNLDDKIQWFGRAVYGRKKFSVIILDKDFNIIGETLFPEGIYNSYVFFVHKDGLYISRDYQIDFDQSEDFMTFELFHLEHN</sequence>
<dbReference type="Proteomes" id="UP000629596">
    <property type="component" value="Unassembled WGS sequence"/>
</dbReference>
<dbReference type="Proteomes" id="UP000256321">
    <property type="component" value="Unassembled WGS sequence"/>
</dbReference>
<dbReference type="EMBL" id="JACRTI010000023">
    <property type="protein sequence ID" value="MBC8602209.1"/>
    <property type="molecule type" value="Genomic_DNA"/>
</dbReference>
<protein>
    <submittedName>
        <fullName evidence="2">DUF4221 domain-containing protein</fullName>
    </submittedName>
    <submittedName>
        <fullName evidence="1">DUF4221 family protein</fullName>
    </submittedName>
</protein>
<dbReference type="InterPro" id="IPR025316">
    <property type="entry name" value="DUF4221"/>
</dbReference>
<dbReference type="RefSeq" id="WP_115499718.1">
    <property type="nucleotide sequence ID" value="NZ_JACRTI010000023.1"/>
</dbReference>
<proteinExistence type="predicted"/>
<accession>A0A3D8HED4</accession>
<keyword evidence="4" id="KW-1185">Reference proteome</keyword>
<reference evidence="2 3" key="1">
    <citation type="submission" date="2018-07" db="EMBL/GenBank/DDBJ databases">
        <title>Parabacteroides acidifaciens nov. sp., isolated from human feces.</title>
        <authorList>
            <person name="Wang Y.J."/>
        </authorList>
    </citation>
    <scope>NUCLEOTIDE SEQUENCE [LARGE SCALE GENOMIC DNA]</scope>
    <source>
        <strain evidence="2 3">426-9</strain>
    </source>
</reference>
<reference evidence="1 4" key="2">
    <citation type="submission" date="2020-08" db="EMBL/GenBank/DDBJ databases">
        <title>Genome public.</title>
        <authorList>
            <person name="Liu C."/>
            <person name="Sun Q."/>
        </authorList>
    </citation>
    <scope>NUCLEOTIDE SEQUENCE [LARGE SCALE GENOMIC DNA]</scope>
    <source>
        <strain evidence="1 4">426_9</strain>
    </source>
</reference>
<dbReference type="EMBL" id="QREV01000023">
    <property type="protein sequence ID" value="RDU49110.1"/>
    <property type="molecule type" value="Genomic_DNA"/>
</dbReference>
<name>A0A3D8HED4_9BACT</name>
<comment type="caution">
    <text evidence="2">The sequence shown here is derived from an EMBL/GenBank/DDBJ whole genome shotgun (WGS) entry which is preliminary data.</text>
</comment>
<evidence type="ECO:0000313" key="1">
    <source>
        <dbReference type="EMBL" id="MBC8602209.1"/>
    </source>
</evidence>